<evidence type="ECO:0000256" key="1">
    <source>
        <dbReference type="ARBA" id="ARBA00004162"/>
    </source>
</evidence>
<keyword evidence="3 11" id="KW-0812">Transmembrane</keyword>
<dbReference type="Proteomes" id="UP001454036">
    <property type="component" value="Unassembled WGS sequence"/>
</dbReference>
<dbReference type="Pfam" id="PF00011">
    <property type="entry name" value="HSP20"/>
    <property type="match status" value="1"/>
</dbReference>
<feature type="compositionally biased region" description="Basic and acidic residues" evidence="10">
    <location>
        <begin position="204"/>
        <end position="237"/>
    </location>
</feature>
<dbReference type="EMBL" id="BAABME010003393">
    <property type="protein sequence ID" value="GAA0158618.1"/>
    <property type="molecule type" value="Genomic_DNA"/>
</dbReference>
<keyword evidence="4" id="KW-0677">Repeat</keyword>
<dbReference type="AlphaFoldDB" id="A0AAV3Q509"/>
<reference evidence="13 14" key="1">
    <citation type="submission" date="2024-01" db="EMBL/GenBank/DDBJ databases">
        <title>The complete chloroplast genome sequence of Lithospermum erythrorhizon: insights into the phylogenetic relationship among Boraginaceae species and the maternal lineages of purple gromwells.</title>
        <authorList>
            <person name="Okada T."/>
            <person name="Watanabe K."/>
        </authorList>
    </citation>
    <scope>NUCLEOTIDE SEQUENCE [LARGE SCALE GENOMIC DNA]</scope>
</reference>
<dbReference type="GO" id="GO:0006952">
    <property type="term" value="P:defense response"/>
    <property type="evidence" value="ECO:0007669"/>
    <property type="project" value="UniProtKB-KW"/>
</dbReference>
<sequence length="360" mass="40277">MAMRPRTSGGASNYTGNRQGGAPIPPVYEDFKPTSEWIQEQESDILLIYLPGFTKESLKVSTEGLNILRVRGERLVTSNKWKRFQEDFQIPEHCNLGGTRARFEGGILTITVPKKTITPPKEESKPTISTTTSQKPPEILASKLPQAPKNPVSQKVQENIPPKITSPNKKDKDFQESPVSSKVKKEPMSQKVQENMPPKITAPNKKDRDFKESNVSDDKRKDDEAFSKQDTIHKTSDIEQTQNVDSGASKHQETMTQSKARQDYGEMANKVAKPELVERRIQDSEKVEAKRTHFVDEEKAKHAEKMATSSGTGHFGVGNYKKAVKSLADLEEERKLLVNMGAAVLVLMALGAYIYHTVKT</sequence>
<dbReference type="GO" id="GO:0005886">
    <property type="term" value="C:plasma membrane"/>
    <property type="evidence" value="ECO:0007669"/>
    <property type="project" value="UniProtKB-SubCell"/>
</dbReference>
<keyword evidence="2" id="KW-1003">Cell membrane</keyword>
<dbReference type="SUPFAM" id="SSF49764">
    <property type="entry name" value="HSP20-like chaperones"/>
    <property type="match status" value="1"/>
</dbReference>
<accession>A0AAV3Q509</accession>
<evidence type="ECO:0000256" key="7">
    <source>
        <dbReference type="ARBA" id="ARBA00023136"/>
    </source>
</evidence>
<comment type="caution">
    <text evidence="13">The sequence shown here is derived from an EMBL/GenBank/DDBJ whole genome shotgun (WGS) entry which is preliminary data.</text>
</comment>
<dbReference type="PANTHER" id="PTHR43670">
    <property type="entry name" value="HEAT SHOCK PROTEIN 26"/>
    <property type="match status" value="1"/>
</dbReference>
<feature type="domain" description="SHSP" evidence="12">
    <location>
        <begin position="26"/>
        <end position="131"/>
    </location>
</feature>
<dbReference type="CDD" id="cd06464">
    <property type="entry name" value="ACD_sHsps-like"/>
    <property type="match status" value="1"/>
</dbReference>
<comment type="subcellular location">
    <subcellularLocation>
        <location evidence="1">Cell membrane</location>
        <topology evidence="1">Single-pass membrane protein</topology>
    </subcellularLocation>
</comment>
<evidence type="ECO:0000256" key="6">
    <source>
        <dbReference type="ARBA" id="ARBA00022989"/>
    </source>
</evidence>
<evidence type="ECO:0000313" key="14">
    <source>
        <dbReference type="Proteomes" id="UP001454036"/>
    </source>
</evidence>
<keyword evidence="6 11" id="KW-1133">Transmembrane helix</keyword>
<name>A0AAV3Q509_LITER</name>
<dbReference type="Gene3D" id="2.60.40.790">
    <property type="match status" value="1"/>
</dbReference>
<evidence type="ECO:0000256" key="3">
    <source>
        <dbReference type="ARBA" id="ARBA00022692"/>
    </source>
</evidence>
<feature type="region of interest" description="Disordered" evidence="10">
    <location>
        <begin position="1"/>
        <end position="27"/>
    </location>
</feature>
<keyword evidence="7 11" id="KW-0472">Membrane</keyword>
<evidence type="ECO:0000256" key="11">
    <source>
        <dbReference type="SAM" id="Phobius"/>
    </source>
</evidence>
<protein>
    <recommendedName>
        <fullName evidence="12">SHSP domain-containing protein</fullName>
    </recommendedName>
</protein>
<evidence type="ECO:0000256" key="4">
    <source>
        <dbReference type="ARBA" id="ARBA00022737"/>
    </source>
</evidence>
<dbReference type="PANTHER" id="PTHR43670:SF121">
    <property type="entry name" value="PROTEIN RESTRICTED TEV MOVEMENT 2"/>
    <property type="match status" value="1"/>
</dbReference>
<evidence type="ECO:0000256" key="5">
    <source>
        <dbReference type="ARBA" id="ARBA00022821"/>
    </source>
</evidence>
<evidence type="ECO:0000256" key="10">
    <source>
        <dbReference type="SAM" id="MobiDB-lite"/>
    </source>
</evidence>
<feature type="region of interest" description="Disordered" evidence="10">
    <location>
        <begin position="114"/>
        <end position="263"/>
    </location>
</feature>
<evidence type="ECO:0000256" key="2">
    <source>
        <dbReference type="ARBA" id="ARBA00022475"/>
    </source>
</evidence>
<keyword evidence="5" id="KW-0611">Plant defense</keyword>
<evidence type="ECO:0000313" key="13">
    <source>
        <dbReference type="EMBL" id="GAA0158618.1"/>
    </source>
</evidence>
<organism evidence="13 14">
    <name type="scientific">Lithospermum erythrorhizon</name>
    <name type="common">Purple gromwell</name>
    <name type="synonym">Lithospermum officinale var. erythrorhizon</name>
    <dbReference type="NCBI Taxonomy" id="34254"/>
    <lineage>
        <taxon>Eukaryota</taxon>
        <taxon>Viridiplantae</taxon>
        <taxon>Streptophyta</taxon>
        <taxon>Embryophyta</taxon>
        <taxon>Tracheophyta</taxon>
        <taxon>Spermatophyta</taxon>
        <taxon>Magnoliopsida</taxon>
        <taxon>eudicotyledons</taxon>
        <taxon>Gunneridae</taxon>
        <taxon>Pentapetalae</taxon>
        <taxon>asterids</taxon>
        <taxon>lamiids</taxon>
        <taxon>Boraginales</taxon>
        <taxon>Boraginaceae</taxon>
        <taxon>Boraginoideae</taxon>
        <taxon>Lithospermeae</taxon>
        <taxon>Lithospermum</taxon>
    </lineage>
</organism>
<dbReference type="GO" id="GO:0034605">
    <property type="term" value="P:cellular response to heat"/>
    <property type="evidence" value="ECO:0007669"/>
    <property type="project" value="TreeGrafter"/>
</dbReference>
<gene>
    <name evidence="13" type="ORF">LIER_15590</name>
</gene>
<evidence type="ECO:0000256" key="8">
    <source>
        <dbReference type="PROSITE-ProRule" id="PRU00285"/>
    </source>
</evidence>
<keyword evidence="14" id="KW-1185">Reference proteome</keyword>
<evidence type="ECO:0000259" key="12">
    <source>
        <dbReference type="PROSITE" id="PS01031"/>
    </source>
</evidence>
<comment type="similarity">
    <text evidence="8 9">Belongs to the small heat shock protein (HSP20) family.</text>
</comment>
<dbReference type="InterPro" id="IPR002068">
    <property type="entry name" value="A-crystallin/Hsp20_dom"/>
</dbReference>
<dbReference type="InterPro" id="IPR008978">
    <property type="entry name" value="HSP20-like_chaperone"/>
</dbReference>
<proteinExistence type="inferred from homology"/>
<dbReference type="PROSITE" id="PS01031">
    <property type="entry name" value="SHSP"/>
    <property type="match status" value="1"/>
</dbReference>
<evidence type="ECO:0000256" key="9">
    <source>
        <dbReference type="RuleBase" id="RU003616"/>
    </source>
</evidence>
<feature type="transmembrane region" description="Helical" evidence="11">
    <location>
        <begin position="336"/>
        <end position="355"/>
    </location>
</feature>